<evidence type="ECO:0000313" key="2">
    <source>
        <dbReference type="Proteomes" id="UP000681722"/>
    </source>
</evidence>
<comment type="caution">
    <text evidence="1">The sequence shown here is derived from an EMBL/GenBank/DDBJ whole genome shotgun (WGS) entry which is preliminary data.</text>
</comment>
<name>A0A8S2YMY8_9BILA</name>
<evidence type="ECO:0000313" key="1">
    <source>
        <dbReference type="EMBL" id="CAF4573652.1"/>
    </source>
</evidence>
<reference evidence="1" key="1">
    <citation type="submission" date="2021-02" db="EMBL/GenBank/DDBJ databases">
        <authorList>
            <person name="Nowell W R."/>
        </authorList>
    </citation>
    <scope>NUCLEOTIDE SEQUENCE</scope>
</reference>
<organism evidence="1 2">
    <name type="scientific">Didymodactylos carnosus</name>
    <dbReference type="NCBI Taxonomy" id="1234261"/>
    <lineage>
        <taxon>Eukaryota</taxon>
        <taxon>Metazoa</taxon>
        <taxon>Spiralia</taxon>
        <taxon>Gnathifera</taxon>
        <taxon>Rotifera</taxon>
        <taxon>Eurotatoria</taxon>
        <taxon>Bdelloidea</taxon>
        <taxon>Philodinida</taxon>
        <taxon>Philodinidae</taxon>
        <taxon>Didymodactylos</taxon>
    </lineage>
</organism>
<sequence>MAVANALNDLPSIYPLQVTVMATSLSSGTQYQITFPAEMGDGALVNVITTGTSNVTEIVQGVASGSKCAFQIDGTLTSYIDLQQMKLVAFNKQSIKYLEFNVQYHCWVATRYRVILSIPMISKCVHTMKHQFCSMHSVVNVHKREIR</sequence>
<dbReference type="AlphaFoldDB" id="A0A8S2YMY8"/>
<accession>A0A8S2YMY8</accession>
<dbReference type="Proteomes" id="UP000681722">
    <property type="component" value="Unassembled WGS sequence"/>
</dbReference>
<gene>
    <name evidence="1" type="ORF">SRO942_LOCUS47870</name>
</gene>
<dbReference type="OrthoDB" id="10160585at2759"/>
<protein>
    <submittedName>
        <fullName evidence="1">Uncharacterized protein</fullName>
    </submittedName>
</protein>
<proteinExistence type="predicted"/>
<dbReference type="EMBL" id="CAJOBC010120870">
    <property type="protein sequence ID" value="CAF4573652.1"/>
    <property type="molecule type" value="Genomic_DNA"/>
</dbReference>